<dbReference type="InterPro" id="IPR003593">
    <property type="entry name" value="AAA+_ATPase"/>
</dbReference>
<dbReference type="SMART" id="SM00065">
    <property type="entry name" value="GAF"/>
    <property type="match status" value="2"/>
</dbReference>
<evidence type="ECO:0000313" key="8">
    <source>
        <dbReference type="Proteomes" id="UP001565243"/>
    </source>
</evidence>
<keyword evidence="1" id="KW-0547">Nucleotide-binding</keyword>
<dbReference type="PROSITE" id="PS00675">
    <property type="entry name" value="SIGMA54_INTERACT_1"/>
    <property type="match status" value="1"/>
</dbReference>
<dbReference type="InterPro" id="IPR029016">
    <property type="entry name" value="GAF-like_dom_sf"/>
</dbReference>
<accession>A0ABV4E7B4</accession>
<dbReference type="InterPro" id="IPR025944">
    <property type="entry name" value="Sigma_54_int_dom_CS"/>
</dbReference>
<evidence type="ECO:0000256" key="4">
    <source>
        <dbReference type="ARBA" id="ARBA00023125"/>
    </source>
</evidence>
<dbReference type="RefSeq" id="WP_369895485.1">
    <property type="nucleotide sequence ID" value="NZ_JBGFFX010000005.1"/>
</dbReference>
<dbReference type="Pfam" id="PF25601">
    <property type="entry name" value="AAA_lid_14"/>
    <property type="match status" value="1"/>
</dbReference>
<dbReference type="EMBL" id="JBGFFX010000005">
    <property type="protein sequence ID" value="MEY8770817.1"/>
    <property type="molecule type" value="Genomic_DNA"/>
</dbReference>
<dbReference type="Gene3D" id="3.30.450.40">
    <property type="match status" value="2"/>
</dbReference>
<dbReference type="NCBIfam" id="NF011958">
    <property type="entry name" value="PRK15429.1"/>
    <property type="match status" value="1"/>
</dbReference>
<organism evidence="7 8">
    <name type="scientific">Erwinia aeris</name>
    <dbReference type="NCBI Taxonomy" id="3239803"/>
    <lineage>
        <taxon>Bacteria</taxon>
        <taxon>Pseudomonadati</taxon>
        <taxon>Pseudomonadota</taxon>
        <taxon>Gammaproteobacteria</taxon>
        <taxon>Enterobacterales</taxon>
        <taxon>Erwiniaceae</taxon>
        <taxon>Erwinia</taxon>
    </lineage>
</organism>
<evidence type="ECO:0000256" key="1">
    <source>
        <dbReference type="ARBA" id="ARBA00022741"/>
    </source>
</evidence>
<dbReference type="InterPro" id="IPR003018">
    <property type="entry name" value="GAF"/>
</dbReference>
<evidence type="ECO:0000256" key="5">
    <source>
        <dbReference type="ARBA" id="ARBA00023163"/>
    </source>
</evidence>
<dbReference type="InterPro" id="IPR002197">
    <property type="entry name" value="HTH_Fis"/>
</dbReference>
<dbReference type="Pfam" id="PF02954">
    <property type="entry name" value="HTH_8"/>
    <property type="match status" value="1"/>
</dbReference>
<dbReference type="PANTHER" id="PTHR32071">
    <property type="entry name" value="TRANSCRIPTIONAL REGULATORY PROTEIN"/>
    <property type="match status" value="1"/>
</dbReference>
<comment type="caution">
    <text evidence="7">The sequence shown here is derived from an EMBL/GenBank/DDBJ whole genome shotgun (WGS) entry which is preliminary data.</text>
</comment>
<keyword evidence="2" id="KW-0067">ATP-binding</keyword>
<keyword evidence="4" id="KW-0238">DNA-binding</keyword>
<evidence type="ECO:0000259" key="6">
    <source>
        <dbReference type="PROSITE" id="PS50045"/>
    </source>
</evidence>
<dbReference type="PROSITE" id="PS50045">
    <property type="entry name" value="SIGMA54_INTERACT_4"/>
    <property type="match status" value="1"/>
</dbReference>
<dbReference type="InterPro" id="IPR025662">
    <property type="entry name" value="Sigma_54_int_dom_ATP-bd_1"/>
</dbReference>
<dbReference type="PANTHER" id="PTHR32071:SF123">
    <property type="entry name" value="DNA-BINDING TRANSCRIPTIONAL ACTIVATOR HYFR-RELATED"/>
    <property type="match status" value="1"/>
</dbReference>
<keyword evidence="8" id="KW-1185">Reference proteome</keyword>
<dbReference type="CDD" id="cd00009">
    <property type="entry name" value="AAA"/>
    <property type="match status" value="1"/>
</dbReference>
<dbReference type="InterPro" id="IPR002078">
    <property type="entry name" value="Sigma_54_int"/>
</dbReference>
<dbReference type="Gene3D" id="3.40.50.300">
    <property type="entry name" value="P-loop containing nucleotide triphosphate hydrolases"/>
    <property type="match status" value="1"/>
</dbReference>
<sequence>MQTATLSNTKQEGLLTLTRTLLRQQTMSSLLQALTQVVQRVNMAEAVTLLLFGNNARVHFYGTDAMHQPIVYEDETLLASGPVHSLRKTASTQVWRGEALHRHYPQLAALDLYPPFTDYCLVPLTGPSGVLGGCEFMRQNGQAFTAEDKKALNELCLLAAVAVEQIQLHENAQLQQSLLRHERDDFRLLVDITNAVISRLDLDELTGEIAKTIHHFFHINAISIVLCDVDKTSEQANVYTTHYIEAHVAEREQSRITLVGTLEEQVMKSGESLLVNVPPAKGQEKVQNALFQQLWPNQVKTLCILPLRFKDKTLGVLKLGKTQPDNFTPANLRVLQQIAERIGIAVDNALAYQEIKSLKEKLQHENLYLTEQINSHNPDFSDIVGRSASMSKVLKQVEIVAKSDCSVLILGETGTGKELIARAIHNLGDRRDKRMVKMNCAAMPAGLMESELFGHEKGAFTGATAQRMGRFELADQGTLFLDEVGEIPLELQPKLLRILQEQEFERVGGSKQISVNVRIIAATNRDLSQMVADKAFRSDLYYRLNVFPIVIPPLRERPEDIPQLVKFLTYKISRRMKRTIDSIPAETLRLLSRMPWPGNVRELENVIERAVLLTRGSVLDLQLPELNYPLPIADVPSLAAEASAPPLSGEDERERIIQVLKETNGVVAGPRGAAVRLGLKRTTLLSRMKKMGITGK</sequence>
<gene>
    <name evidence="7" type="primary">flhA</name>
    <name evidence="7" type="ORF">AB6T85_10315</name>
</gene>
<dbReference type="InterPro" id="IPR009057">
    <property type="entry name" value="Homeodomain-like_sf"/>
</dbReference>
<protein>
    <submittedName>
        <fullName evidence="7">Formate hydrogenlyase transcriptional activator FlhA</fullName>
    </submittedName>
</protein>
<name>A0ABV4E7B4_9GAMM</name>
<keyword evidence="3" id="KW-0805">Transcription regulation</keyword>
<dbReference type="SMART" id="SM00382">
    <property type="entry name" value="AAA"/>
    <property type="match status" value="1"/>
</dbReference>
<dbReference type="PROSITE" id="PS00688">
    <property type="entry name" value="SIGMA54_INTERACT_3"/>
    <property type="match status" value="1"/>
</dbReference>
<dbReference type="Gene3D" id="1.10.10.60">
    <property type="entry name" value="Homeodomain-like"/>
    <property type="match status" value="1"/>
</dbReference>
<feature type="domain" description="Sigma-54 factor interaction" evidence="6">
    <location>
        <begin position="383"/>
        <end position="612"/>
    </location>
</feature>
<dbReference type="InterPro" id="IPR058031">
    <property type="entry name" value="AAA_lid_NorR"/>
</dbReference>
<dbReference type="Gene3D" id="1.10.8.60">
    <property type="match status" value="1"/>
</dbReference>
<dbReference type="SUPFAM" id="SSF55781">
    <property type="entry name" value="GAF domain-like"/>
    <property type="match status" value="2"/>
</dbReference>
<keyword evidence="5" id="KW-0804">Transcription</keyword>
<evidence type="ECO:0000313" key="7">
    <source>
        <dbReference type="EMBL" id="MEY8770817.1"/>
    </source>
</evidence>
<dbReference type="SUPFAM" id="SSF52540">
    <property type="entry name" value="P-loop containing nucleoside triphosphate hydrolases"/>
    <property type="match status" value="1"/>
</dbReference>
<dbReference type="InterPro" id="IPR027417">
    <property type="entry name" value="P-loop_NTPase"/>
</dbReference>
<proteinExistence type="predicted"/>
<evidence type="ECO:0000256" key="2">
    <source>
        <dbReference type="ARBA" id="ARBA00022840"/>
    </source>
</evidence>
<dbReference type="Pfam" id="PF01590">
    <property type="entry name" value="GAF"/>
    <property type="match status" value="1"/>
</dbReference>
<evidence type="ECO:0000256" key="3">
    <source>
        <dbReference type="ARBA" id="ARBA00023015"/>
    </source>
</evidence>
<dbReference type="Pfam" id="PF00158">
    <property type="entry name" value="Sigma54_activat"/>
    <property type="match status" value="1"/>
</dbReference>
<dbReference type="SUPFAM" id="SSF46689">
    <property type="entry name" value="Homeodomain-like"/>
    <property type="match status" value="1"/>
</dbReference>
<reference evidence="7 8" key="1">
    <citation type="submission" date="2024-07" db="EMBL/GenBank/DDBJ databases">
        <authorList>
            <person name="Hebao G."/>
        </authorList>
    </citation>
    <scope>NUCLEOTIDE SEQUENCE [LARGE SCALE GENOMIC DNA]</scope>
    <source>
        <strain evidence="7 8">ACCC 02193</strain>
    </source>
</reference>
<dbReference type="Proteomes" id="UP001565243">
    <property type="component" value="Unassembled WGS sequence"/>
</dbReference>